<dbReference type="PRINTS" id="PR00722">
    <property type="entry name" value="CHYMOTRYPSIN"/>
</dbReference>
<keyword evidence="7" id="KW-0732">Signal</keyword>
<dbReference type="InterPro" id="IPR043504">
    <property type="entry name" value="Peptidase_S1_PA_chymotrypsin"/>
</dbReference>
<evidence type="ECO:0000256" key="2">
    <source>
        <dbReference type="ARBA" id="ARBA00022525"/>
    </source>
</evidence>
<evidence type="ECO:0000256" key="1">
    <source>
        <dbReference type="ARBA" id="ARBA00004613"/>
    </source>
</evidence>
<dbReference type="InterPro" id="IPR051487">
    <property type="entry name" value="Ser/Thr_Proteases_Immune/Dev"/>
</dbReference>
<dbReference type="PROSITE" id="PS50240">
    <property type="entry name" value="TRYPSIN_DOM"/>
    <property type="match status" value="1"/>
</dbReference>
<evidence type="ECO:0000256" key="7">
    <source>
        <dbReference type="SAM" id="SignalP"/>
    </source>
</evidence>
<dbReference type="InterPro" id="IPR041515">
    <property type="entry name" value="PPAF-2-like_Clip"/>
</dbReference>
<evidence type="ECO:0000256" key="6">
    <source>
        <dbReference type="ARBA" id="ARBA00076468"/>
    </source>
</evidence>
<protein>
    <recommendedName>
        <fullName evidence="5">Phenoloxidase-activating factor 2</fullName>
    </recommendedName>
    <alternativeName>
        <fullName evidence="6">Prophenoloxidase-activating factor II</fullName>
    </alternativeName>
</protein>
<dbReference type="PROSITE" id="PS51257">
    <property type="entry name" value="PROKAR_LIPOPROTEIN"/>
    <property type="match status" value="1"/>
</dbReference>
<feature type="chain" id="PRO_5008587955" description="Phenoloxidase-activating factor 2" evidence="7">
    <location>
        <begin position="21"/>
        <end position="351"/>
    </location>
</feature>
<comment type="similarity">
    <text evidence="4">Belongs to the peptidase S1 family. CLIP subfamily.</text>
</comment>
<dbReference type="InterPro" id="IPR001314">
    <property type="entry name" value="Peptidase_S1A"/>
</dbReference>
<feature type="domain" description="Peptidase S1" evidence="8">
    <location>
        <begin position="103"/>
        <end position="345"/>
    </location>
</feature>
<feature type="signal peptide" evidence="7">
    <location>
        <begin position="1"/>
        <end position="20"/>
    </location>
</feature>
<dbReference type="CDD" id="cd00190">
    <property type="entry name" value="Tryp_SPc"/>
    <property type="match status" value="1"/>
</dbReference>
<dbReference type="Pfam" id="PF18322">
    <property type="entry name" value="CLIP_1"/>
    <property type="match status" value="1"/>
</dbReference>
<dbReference type="InterPro" id="IPR018114">
    <property type="entry name" value="TRYPSIN_HIS"/>
</dbReference>
<dbReference type="GO" id="GO:0004252">
    <property type="term" value="F:serine-type endopeptidase activity"/>
    <property type="evidence" value="ECO:0007669"/>
    <property type="project" value="InterPro"/>
</dbReference>
<comment type="subcellular location">
    <subcellularLocation>
        <location evidence="1">Secreted</location>
    </subcellularLocation>
</comment>
<dbReference type="SMART" id="SM00020">
    <property type="entry name" value="Tryp_SPc"/>
    <property type="match status" value="1"/>
</dbReference>
<dbReference type="PROSITE" id="PS00134">
    <property type="entry name" value="TRYPSIN_HIS"/>
    <property type="match status" value="1"/>
</dbReference>
<keyword evidence="3" id="KW-1015">Disulfide bond</keyword>
<name>A0A1B6M7N8_9HEMI</name>
<proteinExistence type="inferred from homology"/>
<evidence type="ECO:0000256" key="3">
    <source>
        <dbReference type="ARBA" id="ARBA00023157"/>
    </source>
</evidence>
<dbReference type="GO" id="GO:0005576">
    <property type="term" value="C:extracellular region"/>
    <property type="evidence" value="ECO:0007669"/>
    <property type="project" value="UniProtKB-SubCell"/>
</dbReference>
<accession>A0A1B6M7N8</accession>
<dbReference type="GO" id="GO:0006508">
    <property type="term" value="P:proteolysis"/>
    <property type="evidence" value="ECO:0007669"/>
    <property type="project" value="InterPro"/>
</dbReference>
<evidence type="ECO:0000259" key="8">
    <source>
        <dbReference type="PROSITE" id="PS50240"/>
    </source>
</evidence>
<evidence type="ECO:0000313" key="9">
    <source>
        <dbReference type="EMBL" id="JAT31950.1"/>
    </source>
</evidence>
<dbReference type="InterPro" id="IPR009003">
    <property type="entry name" value="Peptidase_S1_PA"/>
</dbReference>
<dbReference type="Pfam" id="PF00089">
    <property type="entry name" value="Trypsin"/>
    <property type="match status" value="1"/>
</dbReference>
<gene>
    <name evidence="9" type="ORF">g.15873</name>
</gene>
<keyword evidence="2" id="KW-0964">Secreted</keyword>
<dbReference type="EMBL" id="GEBQ01008027">
    <property type="protein sequence ID" value="JAT31950.1"/>
    <property type="molecule type" value="Transcribed_RNA"/>
</dbReference>
<dbReference type="InterPro" id="IPR001254">
    <property type="entry name" value="Trypsin_dom"/>
</dbReference>
<dbReference type="SUPFAM" id="SSF50494">
    <property type="entry name" value="Trypsin-like serine proteases"/>
    <property type="match status" value="1"/>
</dbReference>
<evidence type="ECO:0000256" key="5">
    <source>
        <dbReference type="ARBA" id="ARBA00068096"/>
    </source>
</evidence>
<dbReference type="AlphaFoldDB" id="A0A1B6M7N8"/>
<sequence>MRLAALWIWVMVQSCSTGRGDENVTQDLALERVASDQPCECVPVYRCQFTTSSDGSGSIDIRVDRQGCPGLLDVCCPSAVVRPTLASSSCGVPYTPGQVVNRITGDDQAQYGQYPWMAALLAPGRKFLCGGSLIHPQVVLTAAHCVHQTRVLDMTVRLGEWDSQGMTEPFPVQNIGVREIVVHEQFRPDSLFNDIALLFLESPAALEGSVRTVCLPQPNEIMDGRSCQASGWGKDAFGGKGTHSAILKSVELSTVLREECLQALRETRLGEFFRLHISFLCAGGQEGKDTCKGDGGGPLVCPMQQNSAVYVQAGIVSWGINCGRQAPAAYTNVALFRSWIDLQLLRHGLYI</sequence>
<evidence type="ECO:0000256" key="4">
    <source>
        <dbReference type="ARBA" id="ARBA00024195"/>
    </source>
</evidence>
<organism evidence="9">
    <name type="scientific">Graphocephala atropunctata</name>
    <dbReference type="NCBI Taxonomy" id="36148"/>
    <lineage>
        <taxon>Eukaryota</taxon>
        <taxon>Metazoa</taxon>
        <taxon>Ecdysozoa</taxon>
        <taxon>Arthropoda</taxon>
        <taxon>Hexapoda</taxon>
        <taxon>Insecta</taxon>
        <taxon>Pterygota</taxon>
        <taxon>Neoptera</taxon>
        <taxon>Paraneoptera</taxon>
        <taxon>Hemiptera</taxon>
        <taxon>Auchenorrhyncha</taxon>
        <taxon>Membracoidea</taxon>
        <taxon>Cicadellidae</taxon>
        <taxon>Cicadellinae</taxon>
        <taxon>Cicadellini</taxon>
        <taxon>Graphocephala</taxon>
    </lineage>
</organism>
<dbReference type="Gene3D" id="2.40.10.10">
    <property type="entry name" value="Trypsin-like serine proteases"/>
    <property type="match status" value="2"/>
</dbReference>
<dbReference type="PANTHER" id="PTHR24256">
    <property type="entry name" value="TRYPTASE-RELATED"/>
    <property type="match status" value="1"/>
</dbReference>
<dbReference type="FunFam" id="2.40.10.10:FF:000038">
    <property type="entry name" value="Serine protease"/>
    <property type="match status" value="1"/>
</dbReference>
<reference evidence="9" key="1">
    <citation type="submission" date="2015-11" db="EMBL/GenBank/DDBJ databases">
        <title>De novo transcriptome assembly of four potential Pierce s Disease insect vectors from Arizona vineyards.</title>
        <authorList>
            <person name="Tassone E.E."/>
        </authorList>
    </citation>
    <scope>NUCLEOTIDE SEQUENCE</scope>
</reference>